<protein>
    <submittedName>
        <fullName evidence="4">Serine-rich adhesin for platelets-like protein</fullName>
    </submittedName>
</protein>
<evidence type="ECO:0000256" key="1">
    <source>
        <dbReference type="SAM" id="MobiDB-lite"/>
    </source>
</evidence>
<feature type="compositionally biased region" description="Basic and acidic residues" evidence="1">
    <location>
        <begin position="205"/>
        <end position="215"/>
    </location>
</feature>
<feature type="compositionally biased region" description="Low complexity" evidence="1">
    <location>
        <begin position="185"/>
        <end position="202"/>
    </location>
</feature>
<keyword evidence="5" id="KW-1185">Reference proteome</keyword>
<evidence type="ECO:0000313" key="5">
    <source>
        <dbReference type="Proteomes" id="UP000634136"/>
    </source>
</evidence>
<evidence type="ECO:0000259" key="3">
    <source>
        <dbReference type="Pfam" id="PF21647"/>
    </source>
</evidence>
<feature type="region of interest" description="Disordered" evidence="1">
    <location>
        <begin position="130"/>
        <end position="256"/>
    </location>
</feature>
<name>A0A834TMY6_9FABA</name>
<feature type="region of interest" description="Disordered" evidence="1">
    <location>
        <begin position="419"/>
        <end position="440"/>
    </location>
</feature>
<dbReference type="Proteomes" id="UP000634136">
    <property type="component" value="Unassembled WGS sequence"/>
</dbReference>
<feature type="compositionally biased region" description="Polar residues" evidence="1">
    <location>
        <begin position="232"/>
        <end position="245"/>
    </location>
</feature>
<reference evidence="4" key="1">
    <citation type="submission" date="2020-09" db="EMBL/GenBank/DDBJ databases">
        <title>Genome-Enabled Discovery of Anthraquinone Biosynthesis in Senna tora.</title>
        <authorList>
            <person name="Kang S.-H."/>
            <person name="Pandey R.P."/>
            <person name="Lee C.-M."/>
            <person name="Sim J.-S."/>
            <person name="Jeong J.-T."/>
            <person name="Choi B.-S."/>
            <person name="Jung M."/>
            <person name="Ginzburg D."/>
            <person name="Zhao K."/>
            <person name="Won S.Y."/>
            <person name="Oh T.-J."/>
            <person name="Yu Y."/>
            <person name="Kim N.-H."/>
            <person name="Lee O.R."/>
            <person name="Lee T.-H."/>
            <person name="Bashyal P."/>
            <person name="Kim T.-S."/>
            <person name="Lee W.-H."/>
            <person name="Kawkins C."/>
            <person name="Kim C.-K."/>
            <person name="Kim J.S."/>
            <person name="Ahn B.O."/>
            <person name="Rhee S.Y."/>
            <person name="Sohng J.K."/>
        </authorList>
    </citation>
    <scope>NUCLEOTIDE SEQUENCE</scope>
    <source>
        <tissue evidence="4">Leaf</tissue>
    </source>
</reference>
<gene>
    <name evidence="4" type="ORF">G2W53_022606</name>
</gene>
<dbReference type="EMBL" id="JAAIUW010000007">
    <property type="protein sequence ID" value="KAF7824462.1"/>
    <property type="molecule type" value="Genomic_DNA"/>
</dbReference>
<feature type="domain" description="DUF936" evidence="2">
    <location>
        <begin position="4"/>
        <end position="121"/>
    </location>
</feature>
<dbReference type="Pfam" id="PF06075">
    <property type="entry name" value="DUF936"/>
    <property type="match status" value="1"/>
</dbReference>
<accession>A0A834TMY6</accession>
<dbReference type="PANTHER" id="PTHR31928">
    <property type="entry name" value="EXPRESSED PROTEIN"/>
    <property type="match status" value="1"/>
</dbReference>
<feature type="domain" description="DUF6857" evidence="3">
    <location>
        <begin position="269"/>
        <end position="563"/>
    </location>
</feature>
<dbReference type="InterPro" id="IPR010341">
    <property type="entry name" value="DUF936_pln"/>
</dbReference>
<evidence type="ECO:0000313" key="4">
    <source>
        <dbReference type="EMBL" id="KAF7824462.1"/>
    </source>
</evidence>
<feature type="compositionally biased region" description="Basic and acidic residues" evidence="1">
    <location>
        <begin position="169"/>
        <end position="182"/>
    </location>
</feature>
<dbReference type="InterPro" id="IPR048297">
    <property type="entry name" value="DUF936_dom_pln"/>
</dbReference>
<dbReference type="PANTHER" id="PTHR31928:SF7">
    <property type="entry name" value="FACTOR 1-DELTA, PUTATIVE (DUF936)-RELATED"/>
    <property type="match status" value="1"/>
</dbReference>
<dbReference type="Pfam" id="PF21647">
    <property type="entry name" value="DUF6857"/>
    <property type="match status" value="1"/>
</dbReference>
<dbReference type="AlphaFoldDB" id="A0A834TMY6"/>
<proteinExistence type="predicted"/>
<organism evidence="4 5">
    <name type="scientific">Senna tora</name>
    <dbReference type="NCBI Taxonomy" id="362788"/>
    <lineage>
        <taxon>Eukaryota</taxon>
        <taxon>Viridiplantae</taxon>
        <taxon>Streptophyta</taxon>
        <taxon>Embryophyta</taxon>
        <taxon>Tracheophyta</taxon>
        <taxon>Spermatophyta</taxon>
        <taxon>Magnoliopsida</taxon>
        <taxon>eudicotyledons</taxon>
        <taxon>Gunneridae</taxon>
        <taxon>Pentapetalae</taxon>
        <taxon>rosids</taxon>
        <taxon>fabids</taxon>
        <taxon>Fabales</taxon>
        <taxon>Fabaceae</taxon>
        <taxon>Caesalpinioideae</taxon>
        <taxon>Cassia clade</taxon>
        <taxon>Senna</taxon>
    </lineage>
</organism>
<sequence>MASLTPGVLSKLLDAAGNKHARVAGEHRSPLLQVIEIVPCFAGGDDPWQSRGYFLKVSDSRHSAYVSISDEDVDLIYSDKIQLGQFVYVTRFDPASPVPILRGLKPVPNRRPCVGNPVDLNSSESLPIVGNLDFRKPKKGAKKMGGSNGNDGEKVRLKKGSPLKNSGFEVRRLSLDSARRGWDQSSSSQFKSKSSKTSSSPSNVIDKKVSKKNDSPLKSPTSMISPLKNKNENLSPKTTSTTVQRKSMKSPPCAGNVPGHLVKVPLNLKARYDPSTKWDTLPPTLSNLGKKVASHRNIAFFAAVRALEEASAEDSVIQCMCVFAELCQSCGTIPAGSLVERFLDLHLNLQTSTSLFDSLLTETKPSEDVCRVPTNKNAITWVQAAVETNLSKFNLFRTQPKSEALNGEKCHYVVMEKDAPEETNTEKPSVPNKQNRATQVIKRVPSSKRQLLVAKNNKDSEKADQPRESGLKEAASLAEKLLAASREWFLKYLEDSLDSGFGVIRSDEEGKSSEMACLLGHLKKVNHWLDDLVGGGEKVDCRVENLRKRLYGFLLEHVNSAIVSTK</sequence>
<dbReference type="InterPro" id="IPR049172">
    <property type="entry name" value="DUF6857_pln"/>
</dbReference>
<dbReference type="OrthoDB" id="1888344at2759"/>
<evidence type="ECO:0000259" key="2">
    <source>
        <dbReference type="Pfam" id="PF06075"/>
    </source>
</evidence>
<comment type="caution">
    <text evidence="4">The sequence shown here is derived from an EMBL/GenBank/DDBJ whole genome shotgun (WGS) entry which is preliminary data.</text>
</comment>